<protein>
    <submittedName>
        <fullName evidence="2">Uncharacterized protein</fullName>
    </submittedName>
</protein>
<accession>A0A919P886</accession>
<comment type="caution">
    <text evidence="2">The sequence shown here is derived from an EMBL/GenBank/DDBJ whole genome shotgun (WGS) entry which is preliminary data.</text>
</comment>
<proteinExistence type="predicted"/>
<evidence type="ECO:0000313" key="2">
    <source>
        <dbReference type="EMBL" id="GIG36165.1"/>
    </source>
</evidence>
<organism evidence="2 3">
    <name type="scientific">Cellulomonas pakistanensis</name>
    <dbReference type="NCBI Taxonomy" id="992287"/>
    <lineage>
        <taxon>Bacteria</taxon>
        <taxon>Bacillati</taxon>
        <taxon>Actinomycetota</taxon>
        <taxon>Actinomycetes</taxon>
        <taxon>Micrococcales</taxon>
        <taxon>Cellulomonadaceae</taxon>
        <taxon>Cellulomonas</taxon>
    </lineage>
</organism>
<name>A0A919P886_9CELL</name>
<evidence type="ECO:0000256" key="1">
    <source>
        <dbReference type="SAM" id="Phobius"/>
    </source>
</evidence>
<feature type="transmembrane region" description="Helical" evidence="1">
    <location>
        <begin position="68"/>
        <end position="88"/>
    </location>
</feature>
<keyword evidence="1" id="KW-0812">Transmembrane</keyword>
<evidence type="ECO:0000313" key="3">
    <source>
        <dbReference type="Proteomes" id="UP000642125"/>
    </source>
</evidence>
<keyword evidence="1" id="KW-0472">Membrane</keyword>
<sequence length="134" mass="14473">MTIDRGPEDDPTDPARLSWFWRSCGLQLGILVGWLWGVLFTVMAWMVLGGFDGRGLAGARPDPALGSMLWVLSTLSVIGLPCVASHGLWPLRRRLAVAVPLAVAWFVVGRFVLPAPEVPGSLRRAAETIAVLSL</sequence>
<keyword evidence="3" id="KW-1185">Reference proteome</keyword>
<feature type="transmembrane region" description="Helical" evidence="1">
    <location>
        <begin position="95"/>
        <end position="113"/>
    </location>
</feature>
<gene>
    <name evidence="2" type="ORF">Cpa01nite_15460</name>
</gene>
<dbReference type="AlphaFoldDB" id="A0A919P886"/>
<keyword evidence="1" id="KW-1133">Transmembrane helix</keyword>
<feature type="transmembrane region" description="Helical" evidence="1">
    <location>
        <begin position="26"/>
        <end position="48"/>
    </location>
</feature>
<dbReference type="RefSeq" id="WP_203668184.1">
    <property type="nucleotide sequence ID" value="NZ_BONO01000009.1"/>
</dbReference>
<dbReference type="Proteomes" id="UP000642125">
    <property type="component" value="Unassembled WGS sequence"/>
</dbReference>
<dbReference type="EMBL" id="BONO01000009">
    <property type="protein sequence ID" value="GIG36165.1"/>
    <property type="molecule type" value="Genomic_DNA"/>
</dbReference>
<reference evidence="2" key="1">
    <citation type="submission" date="2021-01" db="EMBL/GenBank/DDBJ databases">
        <title>Whole genome shotgun sequence of Cellulomonas pakistanensis NBRC 110800.</title>
        <authorList>
            <person name="Komaki H."/>
            <person name="Tamura T."/>
        </authorList>
    </citation>
    <scope>NUCLEOTIDE SEQUENCE</scope>
    <source>
        <strain evidence="2">NBRC 110800</strain>
    </source>
</reference>